<organism evidence="2 3">
    <name type="scientific">Coniochaeta hoffmannii</name>
    <dbReference type="NCBI Taxonomy" id="91930"/>
    <lineage>
        <taxon>Eukaryota</taxon>
        <taxon>Fungi</taxon>
        <taxon>Dikarya</taxon>
        <taxon>Ascomycota</taxon>
        <taxon>Pezizomycotina</taxon>
        <taxon>Sordariomycetes</taxon>
        <taxon>Sordariomycetidae</taxon>
        <taxon>Coniochaetales</taxon>
        <taxon>Coniochaetaceae</taxon>
        <taxon>Coniochaeta</taxon>
    </lineage>
</organism>
<dbReference type="AlphaFoldDB" id="A0AA38RQV2"/>
<protein>
    <submittedName>
        <fullName evidence="2">Uncharacterized protein</fullName>
    </submittedName>
</protein>
<dbReference type="EMBL" id="JANBVN010000085">
    <property type="protein sequence ID" value="KAJ9148770.1"/>
    <property type="molecule type" value="Genomic_DNA"/>
</dbReference>
<feature type="compositionally biased region" description="Acidic residues" evidence="1">
    <location>
        <begin position="293"/>
        <end position="313"/>
    </location>
</feature>
<dbReference type="Proteomes" id="UP001174691">
    <property type="component" value="Unassembled WGS sequence"/>
</dbReference>
<evidence type="ECO:0000313" key="2">
    <source>
        <dbReference type="EMBL" id="KAJ9148770.1"/>
    </source>
</evidence>
<sequence>MSLPLPAHEAEPELDPGRLRAHQQAGFSRVYQLKPDITTAAVEAPQHIAFVAEPAELKLRVQANLIRLFQIAILVDDFFPSDADEKPSDRLMNIIEVLWDVDVPGIGAPAMRDILKHWYGRHLDWWKANRRSKKVSAGREAVLFALMDQYRRSRRYGLTRREREAESSGNALEASFRSSKGTEVHPRYLASRALQWFQIQFNCADAVHIRVLPCPPPVMDYMSDKGTAFSEILLRNVLRKRRPRDKETVNRMFAADLDWMTIGHGPPFAERYLRRENGEEGDADKEEQPSSPEQDEESDDDEYTPYEEDYEED</sequence>
<proteinExistence type="predicted"/>
<comment type="caution">
    <text evidence="2">The sequence shown here is derived from an EMBL/GenBank/DDBJ whole genome shotgun (WGS) entry which is preliminary data.</text>
</comment>
<evidence type="ECO:0000256" key="1">
    <source>
        <dbReference type="SAM" id="MobiDB-lite"/>
    </source>
</evidence>
<name>A0AA38RQV2_9PEZI</name>
<evidence type="ECO:0000313" key="3">
    <source>
        <dbReference type="Proteomes" id="UP001174691"/>
    </source>
</evidence>
<gene>
    <name evidence="2" type="ORF">NKR19_g5894</name>
</gene>
<accession>A0AA38RQV2</accession>
<reference evidence="2" key="1">
    <citation type="submission" date="2022-07" db="EMBL/GenBank/DDBJ databases">
        <title>Fungi with potential for degradation of polypropylene.</title>
        <authorList>
            <person name="Gostincar C."/>
        </authorList>
    </citation>
    <scope>NUCLEOTIDE SEQUENCE</scope>
    <source>
        <strain evidence="2">EXF-13287</strain>
    </source>
</reference>
<keyword evidence="3" id="KW-1185">Reference proteome</keyword>
<feature type="region of interest" description="Disordered" evidence="1">
    <location>
        <begin position="270"/>
        <end position="313"/>
    </location>
</feature>